<gene>
    <name evidence="4" type="ORF">DFP72DRAFT_1048522</name>
</gene>
<evidence type="ECO:0000313" key="5">
    <source>
        <dbReference type="Proteomes" id="UP000521943"/>
    </source>
</evidence>
<feature type="region of interest" description="Disordered" evidence="1">
    <location>
        <begin position="201"/>
        <end position="222"/>
    </location>
</feature>
<organism evidence="4 5">
    <name type="scientific">Ephemerocybe angulata</name>
    <dbReference type="NCBI Taxonomy" id="980116"/>
    <lineage>
        <taxon>Eukaryota</taxon>
        <taxon>Fungi</taxon>
        <taxon>Dikarya</taxon>
        <taxon>Basidiomycota</taxon>
        <taxon>Agaricomycotina</taxon>
        <taxon>Agaricomycetes</taxon>
        <taxon>Agaricomycetidae</taxon>
        <taxon>Agaricales</taxon>
        <taxon>Agaricineae</taxon>
        <taxon>Psathyrellaceae</taxon>
        <taxon>Ephemerocybe</taxon>
    </lineage>
</organism>
<evidence type="ECO:0000313" key="4">
    <source>
        <dbReference type="EMBL" id="KAF6750004.1"/>
    </source>
</evidence>
<evidence type="ECO:0000259" key="3">
    <source>
        <dbReference type="PROSITE" id="PS00028"/>
    </source>
</evidence>
<dbReference type="PROSITE" id="PS00028">
    <property type="entry name" value="ZINC_FINGER_C2H2_1"/>
    <property type="match status" value="1"/>
</dbReference>
<proteinExistence type="predicted"/>
<keyword evidence="5" id="KW-1185">Reference proteome</keyword>
<feature type="chain" id="PRO_5034502439" description="C2H2-type domain-containing protein" evidence="2">
    <location>
        <begin position="23"/>
        <end position="255"/>
    </location>
</feature>
<dbReference type="InterPro" id="IPR013087">
    <property type="entry name" value="Znf_C2H2_type"/>
</dbReference>
<sequence length="255" mass="29131">MRISTFPTVLSLALFLSSYANAYRYDENEVYAREPHYLDTLSHEISARDLLSELTTRELMDELHRRGNPLSNYCPWQGCNSQFNSPSSLEVHVMYGHGKGTCFKCHRHFDQGGQKHFNECRVHTSHFARTLPVPPFPAQSQPVRPESIPTSHTDIPKRTPTQIDNPHNAALDSNAIQLYTEYDSITLQTSLELHRTIPDLPHPTSHPTSRAKTHINPNRRPTTLSAHLGTNLRLNPIQSKMNMNALSLHYDIRYV</sequence>
<feature type="compositionally biased region" description="Polar residues" evidence="1">
    <location>
        <begin position="205"/>
        <end position="222"/>
    </location>
</feature>
<feature type="domain" description="C2H2-type" evidence="3">
    <location>
        <begin position="74"/>
        <end position="97"/>
    </location>
</feature>
<feature type="signal peptide" evidence="2">
    <location>
        <begin position="1"/>
        <end position="22"/>
    </location>
</feature>
<dbReference type="Proteomes" id="UP000521943">
    <property type="component" value="Unassembled WGS sequence"/>
</dbReference>
<feature type="compositionally biased region" description="Polar residues" evidence="1">
    <location>
        <begin position="138"/>
        <end position="165"/>
    </location>
</feature>
<comment type="caution">
    <text evidence="4">The sequence shown here is derived from an EMBL/GenBank/DDBJ whole genome shotgun (WGS) entry which is preliminary data.</text>
</comment>
<dbReference type="AlphaFoldDB" id="A0A8H6M1N7"/>
<name>A0A8H6M1N7_9AGAR</name>
<accession>A0A8H6M1N7</accession>
<dbReference type="EMBL" id="JACGCI010000059">
    <property type="protein sequence ID" value="KAF6750004.1"/>
    <property type="molecule type" value="Genomic_DNA"/>
</dbReference>
<evidence type="ECO:0000256" key="2">
    <source>
        <dbReference type="SAM" id="SignalP"/>
    </source>
</evidence>
<protein>
    <recommendedName>
        <fullName evidence="3">C2H2-type domain-containing protein</fullName>
    </recommendedName>
</protein>
<keyword evidence="2" id="KW-0732">Signal</keyword>
<reference evidence="4 5" key="1">
    <citation type="submission" date="2020-07" db="EMBL/GenBank/DDBJ databases">
        <title>Comparative genomics of pyrophilous fungi reveals a link between fire events and developmental genes.</title>
        <authorList>
            <consortium name="DOE Joint Genome Institute"/>
            <person name="Steindorff A.S."/>
            <person name="Carver A."/>
            <person name="Calhoun S."/>
            <person name="Stillman K."/>
            <person name="Liu H."/>
            <person name="Lipzen A."/>
            <person name="Pangilinan J."/>
            <person name="Labutti K."/>
            <person name="Bruns T.D."/>
            <person name="Grigoriev I.V."/>
        </authorList>
    </citation>
    <scope>NUCLEOTIDE SEQUENCE [LARGE SCALE GENOMIC DNA]</scope>
    <source>
        <strain evidence="4 5">CBS 144469</strain>
    </source>
</reference>
<evidence type="ECO:0000256" key="1">
    <source>
        <dbReference type="SAM" id="MobiDB-lite"/>
    </source>
</evidence>
<feature type="region of interest" description="Disordered" evidence="1">
    <location>
        <begin position="131"/>
        <end position="165"/>
    </location>
</feature>